<dbReference type="SMART" id="SM00052">
    <property type="entry name" value="EAL"/>
    <property type="match status" value="1"/>
</dbReference>
<dbReference type="Pfam" id="PF00563">
    <property type="entry name" value="EAL"/>
    <property type="match status" value="1"/>
</dbReference>
<dbReference type="OrthoDB" id="9813903at2"/>
<evidence type="ECO:0000313" key="3">
    <source>
        <dbReference type="Proteomes" id="UP000183339"/>
    </source>
</evidence>
<sequence>AIDDFGTGYSSLSYLRQFAIDRLKIDQSFVRDLPEDTDAQAIICAIVAMGRSLGLRVIVEGVETEGQAEYLRSVQCDESQGYLYARPMMPIDFEAWVKTRNPVV</sequence>
<dbReference type="AlphaFoldDB" id="A0A1I0CN29"/>
<accession>A0A1I0CN29</accession>
<dbReference type="RefSeq" id="WP_143121424.1">
    <property type="nucleotide sequence ID" value="NZ_FOHI01000004.1"/>
</dbReference>
<dbReference type="EMBL" id="FOHI01000004">
    <property type="protein sequence ID" value="SET20650.1"/>
    <property type="molecule type" value="Genomic_DNA"/>
</dbReference>
<dbReference type="Gene3D" id="3.20.20.450">
    <property type="entry name" value="EAL domain"/>
    <property type="match status" value="1"/>
</dbReference>
<evidence type="ECO:0000259" key="1">
    <source>
        <dbReference type="PROSITE" id="PS50883"/>
    </source>
</evidence>
<protein>
    <submittedName>
        <fullName evidence="2">EAL domain-containing protein</fullName>
    </submittedName>
</protein>
<proteinExistence type="predicted"/>
<dbReference type="PANTHER" id="PTHR33121:SF71">
    <property type="entry name" value="OXYGEN SENSOR PROTEIN DOSP"/>
    <property type="match status" value="1"/>
</dbReference>
<gene>
    <name evidence="2" type="ORF">SAMN05216412_1041</name>
</gene>
<dbReference type="GO" id="GO:0071111">
    <property type="term" value="F:cyclic-guanylate-specific phosphodiesterase activity"/>
    <property type="evidence" value="ECO:0007669"/>
    <property type="project" value="InterPro"/>
</dbReference>
<dbReference type="CDD" id="cd01948">
    <property type="entry name" value="EAL"/>
    <property type="match status" value="1"/>
</dbReference>
<dbReference type="PROSITE" id="PS50883">
    <property type="entry name" value="EAL"/>
    <property type="match status" value="1"/>
</dbReference>
<dbReference type="InterPro" id="IPR035919">
    <property type="entry name" value="EAL_sf"/>
</dbReference>
<feature type="non-terminal residue" evidence="2">
    <location>
        <position position="1"/>
    </location>
</feature>
<dbReference type="Proteomes" id="UP000183339">
    <property type="component" value="Unassembled WGS sequence"/>
</dbReference>
<name>A0A1I0CN29_9PROT</name>
<dbReference type="SUPFAM" id="SSF141868">
    <property type="entry name" value="EAL domain-like"/>
    <property type="match status" value="1"/>
</dbReference>
<dbReference type="PANTHER" id="PTHR33121">
    <property type="entry name" value="CYCLIC DI-GMP PHOSPHODIESTERASE PDEF"/>
    <property type="match status" value="1"/>
</dbReference>
<feature type="domain" description="EAL" evidence="1">
    <location>
        <begin position="1"/>
        <end position="101"/>
    </location>
</feature>
<evidence type="ECO:0000313" key="2">
    <source>
        <dbReference type="EMBL" id="SET20650.1"/>
    </source>
</evidence>
<organism evidence="2 3">
    <name type="scientific">Nitrosospira multiformis</name>
    <dbReference type="NCBI Taxonomy" id="1231"/>
    <lineage>
        <taxon>Bacteria</taxon>
        <taxon>Pseudomonadati</taxon>
        <taxon>Pseudomonadota</taxon>
        <taxon>Betaproteobacteria</taxon>
        <taxon>Nitrosomonadales</taxon>
        <taxon>Nitrosomonadaceae</taxon>
        <taxon>Nitrosospira</taxon>
    </lineage>
</organism>
<reference evidence="2 3" key="1">
    <citation type="submission" date="2016-10" db="EMBL/GenBank/DDBJ databases">
        <authorList>
            <person name="de Groot N.N."/>
        </authorList>
    </citation>
    <scope>NUCLEOTIDE SEQUENCE [LARGE SCALE GENOMIC DNA]</scope>
    <source>
        <strain evidence="2 3">Nl7</strain>
    </source>
</reference>
<dbReference type="InterPro" id="IPR001633">
    <property type="entry name" value="EAL_dom"/>
</dbReference>
<dbReference type="InterPro" id="IPR050706">
    <property type="entry name" value="Cyclic-di-GMP_PDE-like"/>
</dbReference>